<evidence type="ECO:0000259" key="10">
    <source>
        <dbReference type="PROSITE" id="PS50089"/>
    </source>
</evidence>
<dbReference type="Gramene" id="Kaladp0076s0268.2.v1.1">
    <property type="protein sequence ID" value="Kaladp0076s0268.2.v1.1"/>
    <property type="gene ID" value="Kaladp0076s0268.v1.1"/>
</dbReference>
<dbReference type="InterPro" id="IPR001841">
    <property type="entry name" value="Znf_RING"/>
</dbReference>
<evidence type="ECO:0000256" key="3">
    <source>
        <dbReference type="ARBA" id="ARBA00022679"/>
    </source>
</evidence>
<dbReference type="SMART" id="SM00184">
    <property type="entry name" value="RING"/>
    <property type="match status" value="1"/>
</dbReference>
<evidence type="ECO:0000256" key="7">
    <source>
        <dbReference type="ARBA" id="ARBA00023015"/>
    </source>
</evidence>
<dbReference type="GO" id="GO:0000209">
    <property type="term" value="P:protein polyubiquitination"/>
    <property type="evidence" value="ECO:0007669"/>
    <property type="project" value="TreeGrafter"/>
</dbReference>
<evidence type="ECO:0000256" key="9">
    <source>
        <dbReference type="PROSITE-ProRule" id="PRU00175"/>
    </source>
</evidence>
<keyword evidence="8" id="KW-0804">Transcription</keyword>
<accession>A0A7N0UP31</accession>
<evidence type="ECO:0000256" key="2">
    <source>
        <dbReference type="ARBA" id="ARBA00012483"/>
    </source>
</evidence>
<name>A0A7N0UP31_KALFE</name>
<proteinExistence type="predicted"/>
<evidence type="ECO:0000313" key="11">
    <source>
        <dbReference type="EnsemblPlants" id="Kaladp0076s0268.1.v1.1"/>
    </source>
</evidence>
<evidence type="ECO:0000313" key="12">
    <source>
        <dbReference type="Proteomes" id="UP000594263"/>
    </source>
</evidence>
<organism evidence="11 12">
    <name type="scientific">Kalanchoe fedtschenkoi</name>
    <name type="common">Lavender scallops</name>
    <name type="synonym">South American air plant</name>
    <dbReference type="NCBI Taxonomy" id="63787"/>
    <lineage>
        <taxon>Eukaryota</taxon>
        <taxon>Viridiplantae</taxon>
        <taxon>Streptophyta</taxon>
        <taxon>Embryophyta</taxon>
        <taxon>Tracheophyta</taxon>
        <taxon>Spermatophyta</taxon>
        <taxon>Magnoliopsida</taxon>
        <taxon>eudicotyledons</taxon>
        <taxon>Gunneridae</taxon>
        <taxon>Pentapetalae</taxon>
        <taxon>Saxifragales</taxon>
        <taxon>Crassulaceae</taxon>
        <taxon>Kalanchoe</taxon>
    </lineage>
</organism>
<dbReference type="Gene3D" id="3.30.40.10">
    <property type="entry name" value="Zinc/RING finger domain, C3HC4 (zinc finger)"/>
    <property type="match status" value="1"/>
</dbReference>
<dbReference type="EnsemblPlants" id="Kaladp0076s0268.1.v1.1">
    <property type="protein sequence ID" value="Kaladp0076s0268.1.v1.1"/>
    <property type="gene ID" value="Kaladp0076s0268.v1.1"/>
</dbReference>
<evidence type="ECO:0000256" key="4">
    <source>
        <dbReference type="ARBA" id="ARBA00022723"/>
    </source>
</evidence>
<dbReference type="PANTHER" id="PTHR46077">
    <property type="entry name" value="E3 UBIQUITIN-PROTEIN LIGASE TOPORS"/>
    <property type="match status" value="1"/>
</dbReference>
<dbReference type="EC" id="2.3.2.27" evidence="2"/>
<evidence type="ECO:0000256" key="1">
    <source>
        <dbReference type="ARBA" id="ARBA00000900"/>
    </source>
</evidence>
<dbReference type="PROSITE" id="PS00518">
    <property type="entry name" value="ZF_RING_1"/>
    <property type="match status" value="1"/>
</dbReference>
<reference evidence="11" key="1">
    <citation type="submission" date="2021-01" db="UniProtKB">
        <authorList>
            <consortium name="EnsemblPlants"/>
        </authorList>
    </citation>
    <scope>IDENTIFICATION</scope>
</reference>
<dbReference type="GO" id="GO:0008270">
    <property type="term" value="F:zinc ion binding"/>
    <property type="evidence" value="ECO:0007669"/>
    <property type="project" value="UniProtKB-KW"/>
</dbReference>
<dbReference type="OMA" id="SMQTYDT"/>
<dbReference type="SUPFAM" id="SSF57850">
    <property type="entry name" value="RING/U-box"/>
    <property type="match status" value="1"/>
</dbReference>
<dbReference type="AlphaFoldDB" id="A0A7N0UP31"/>
<evidence type="ECO:0000256" key="5">
    <source>
        <dbReference type="ARBA" id="ARBA00022771"/>
    </source>
</evidence>
<keyword evidence="4" id="KW-0479">Metal-binding</keyword>
<comment type="catalytic activity">
    <reaction evidence="1">
        <text>S-ubiquitinyl-[E2 ubiquitin-conjugating enzyme]-L-cysteine + [acceptor protein]-L-lysine = [E2 ubiquitin-conjugating enzyme]-L-cysteine + N(6)-ubiquitinyl-[acceptor protein]-L-lysine.</text>
        <dbReference type="EC" id="2.3.2.27"/>
    </reaction>
</comment>
<keyword evidence="3" id="KW-0808">Transferase</keyword>
<dbReference type="EnsemblPlants" id="Kaladp0076s0268.2.v1.1">
    <property type="protein sequence ID" value="Kaladp0076s0268.2.v1.1"/>
    <property type="gene ID" value="Kaladp0076s0268.v1.1"/>
</dbReference>
<feature type="domain" description="RING-type" evidence="10">
    <location>
        <begin position="33"/>
        <end position="74"/>
    </location>
</feature>
<keyword evidence="5 9" id="KW-0863">Zinc-finger</keyword>
<dbReference type="Pfam" id="PF13639">
    <property type="entry name" value="zf-RING_2"/>
    <property type="match status" value="1"/>
</dbReference>
<sequence length="285" mass="32979">MASSSSRPHSKRRPTREECFFNQTSQRLDRKTCPICLTSIASSRLAILSPCSHAYCADCIRKWSAVKRTCPLCNSSFNSWLYRVDSRRRTFGRCKLPPLRQQAAVGGEFRRPARNSVFNRGREEPSRSEYSRSRPLPRRRSFRLSASEEPCVVAERVLQWRASIYRQKLRAVPLDSPTSSSRNCSRQRFLGSRGARERIGRVNPWIKRELEAVLADPDPTIIVHVVTSLYASSLEEGTHDSDFLAPLRPFLHEWADMFWHELRCFAESSLTMETYDTVVSYERIR</sequence>
<dbReference type="Proteomes" id="UP000594263">
    <property type="component" value="Unplaced"/>
</dbReference>
<dbReference type="GO" id="GO:0061630">
    <property type="term" value="F:ubiquitin protein ligase activity"/>
    <property type="evidence" value="ECO:0007669"/>
    <property type="project" value="UniProtKB-EC"/>
</dbReference>
<protein>
    <recommendedName>
        <fullName evidence="2">RING-type E3 ubiquitin transferase</fullName>
        <ecNumber evidence="2">2.3.2.27</ecNumber>
    </recommendedName>
</protein>
<dbReference type="InterPro" id="IPR013083">
    <property type="entry name" value="Znf_RING/FYVE/PHD"/>
</dbReference>
<dbReference type="PANTHER" id="PTHR46077:SF1">
    <property type="entry name" value="TOP1 BINDING ARGININE_SERINE RICH PROTEIN, E3 UBIQUITIN LIGASE"/>
    <property type="match status" value="1"/>
</dbReference>
<dbReference type="Gramene" id="Kaladp0076s0268.1.v1.1">
    <property type="protein sequence ID" value="Kaladp0076s0268.1.v1.1"/>
    <property type="gene ID" value="Kaladp0076s0268.v1.1"/>
</dbReference>
<keyword evidence="6" id="KW-0862">Zinc</keyword>
<dbReference type="GO" id="GO:0006513">
    <property type="term" value="P:protein monoubiquitination"/>
    <property type="evidence" value="ECO:0007669"/>
    <property type="project" value="TreeGrafter"/>
</dbReference>
<keyword evidence="12" id="KW-1185">Reference proteome</keyword>
<evidence type="ECO:0000256" key="8">
    <source>
        <dbReference type="ARBA" id="ARBA00023163"/>
    </source>
</evidence>
<dbReference type="PROSITE" id="PS50089">
    <property type="entry name" value="ZF_RING_2"/>
    <property type="match status" value="1"/>
</dbReference>
<evidence type="ECO:0000256" key="6">
    <source>
        <dbReference type="ARBA" id="ARBA00022833"/>
    </source>
</evidence>
<dbReference type="InterPro" id="IPR017907">
    <property type="entry name" value="Znf_RING_CS"/>
</dbReference>
<keyword evidence="7" id="KW-0805">Transcription regulation</keyword>